<evidence type="ECO:0000259" key="4">
    <source>
        <dbReference type="PROSITE" id="PS50835"/>
    </source>
</evidence>
<comment type="caution">
    <text evidence="5">The sequence shown here is derived from an EMBL/GenBank/DDBJ whole genome shotgun (WGS) entry which is preliminary data.</text>
</comment>
<feature type="domain" description="Ig-like" evidence="4">
    <location>
        <begin position="173"/>
        <end position="270"/>
    </location>
</feature>
<dbReference type="SMART" id="SM00407">
    <property type="entry name" value="IGc1"/>
    <property type="match status" value="1"/>
</dbReference>
<feature type="chain" id="PRO_5044746138" description="Ig-like domain-containing protein" evidence="3">
    <location>
        <begin position="22"/>
        <end position="275"/>
    </location>
</feature>
<name>A0ABD1KII7_9TELE</name>
<dbReference type="PROSITE" id="PS50835">
    <property type="entry name" value="IG_LIKE"/>
    <property type="match status" value="2"/>
</dbReference>
<dbReference type="AlphaFoldDB" id="A0ABD1KII7"/>
<evidence type="ECO:0000256" key="2">
    <source>
        <dbReference type="ARBA" id="ARBA00023319"/>
    </source>
</evidence>
<dbReference type="InterPro" id="IPR050380">
    <property type="entry name" value="Immune_Resp_Modulators"/>
</dbReference>
<dbReference type="Pfam" id="PF07654">
    <property type="entry name" value="C1-set"/>
    <property type="match status" value="1"/>
</dbReference>
<organism evidence="5 6">
    <name type="scientific">Coilia grayii</name>
    <name type="common">Gray's grenadier anchovy</name>
    <dbReference type="NCBI Taxonomy" id="363190"/>
    <lineage>
        <taxon>Eukaryota</taxon>
        <taxon>Metazoa</taxon>
        <taxon>Chordata</taxon>
        <taxon>Craniata</taxon>
        <taxon>Vertebrata</taxon>
        <taxon>Euteleostomi</taxon>
        <taxon>Actinopterygii</taxon>
        <taxon>Neopterygii</taxon>
        <taxon>Teleostei</taxon>
        <taxon>Clupei</taxon>
        <taxon>Clupeiformes</taxon>
        <taxon>Clupeoidei</taxon>
        <taxon>Engraulidae</taxon>
        <taxon>Coilinae</taxon>
        <taxon>Coilia</taxon>
    </lineage>
</organism>
<reference evidence="5 6" key="1">
    <citation type="submission" date="2024-09" db="EMBL/GenBank/DDBJ databases">
        <title>A chromosome-level genome assembly of Gray's grenadier anchovy, Coilia grayii.</title>
        <authorList>
            <person name="Fu Z."/>
        </authorList>
    </citation>
    <scope>NUCLEOTIDE SEQUENCE [LARGE SCALE GENOMIC DNA]</scope>
    <source>
        <strain evidence="5">G4</strain>
        <tissue evidence="5">Muscle</tissue>
    </source>
</reference>
<gene>
    <name evidence="5" type="ORF">ACEWY4_005450</name>
</gene>
<dbReference type="SUPFAM" id="SSF48726">
    <property type="entry name" value="Immunoglobulin"/>
    <property type="match status" value="2"/>
</dbReference>
<dbReference type="EMBL" id="JBHFQA010000005">
    <property type="protein sequence ID" value="KAL2098970.1"/>
    <property type="molecule type" value="Genomic_DNA"/>
</dbReference>
<proteinExistence type="predicted"/>
<dbReference type="InterPro" id="IPR007110">
    <property type="entry name" value="Ig-like_dom"/>
</dbReference>
<keyword evidence="2" id="KW-0393">Immunoglobulin domain</keyword>
<dbReference type="InterPro" id="IPR013106">
    <property type="entry name" value="Ig_V-set"/>
</dbReference>
<accession>A0ABD1KII7</accession>
<dbReference type="Pfam" id="PF07686">
    <property type="entry name" value="V-set"/>
    <property type="match status" value="1"/>
</dbReference>
<dbReference type="SMART" id="SM00409">
    <property type="entry name" value="IG"/>
    <property type="match status" value="2"/>
</dbReference>
<dbReference type="InterPro" id="IPR036179">
    <property type="entry name" value="Ig-like_dom_sf"/>
</dbReference>
<dbReference type="InterPro" id="IPR003597">
    <property type="entry name" value="Ig_C1-set"/>
</dbReference>
<keyword evidence="1" id="KW-1015">Disulfide bond</keyword>
<feature type="signal peptide" evidence="3">
    <location>
        <begin position="1"/>
        <end position="21"/>
    </location>
</feature>
<dbReference type="CDD" id="cd00098">
    <property type="entry name" value="IgC1"/>
    <property type="match status" value="1"/>
</dbReference>
<feature type="domain" description="Ig-like" evidence="4">
    <location>
        <begin position="56"/>
        <end position="158"/>
    </location>
</feature>
<evidence type="ECO:0000313" key="5">
    <source>
        <dbReference type="EMBL" id="KAL2098970.1"/>
    </source>
</evidence>
<evidence type="ECO:0000256" key="1">
    <source>
        <dbReference type="ARBA" id="ARBA00023157"/>
    </source>
</evidence>
<dbReference type="InterPro" id="IPR013783">
    <property type="entry name" value="Ig-like_fold"/>
</dbReference>
<keyword evidence="6" id="KW-1185">Reference proteome</keyword>
<dbReference type="SMART" id="SM00406">
    <property type="entry name" value="IGv"/>
    <property type="match status" value="1"/>
</dbReference>
<dbReference type="InterPro" id="IPR003599">
    <property type="entry name" value="Ig_sub"/>
</dbReference>
<dbReference type="PANTHER" id="PTHR23411">
    <property type="entry name" value="TAPASIN"/>
    <property type="match status" value="1"/>
</dbReference>
<protein>
    <recommendedName>
        <fullName evidence="4">Ig-like domain-containing protein</fullName>
    </recommendedName>
</protein>
<dbReference type="Gene3D" id="2.60.40.10">
    <property type="entry name" value="Immunoglobulins"/>
    <property type="match status" value="2"/>
</dbReference>
<keyword evidence="3" id="KW-0732">Signal</keyword>
<sequence length="275" mass="30027">MICKIAFLMAFMITFSGKINSQKLTPKKRNVYLIEHLLDCSKIFQKTSLEFFAGLEALVLTQEKTLTSTLGQNVQIRCTRDSGTWVISWYQQKPGNAPKFLLADSTRATGLASRFTYTDNGLNEYLNINGVTADDEAVYYCAMVSSPHSAPIQSNTLTKTSMPSIFTRPPSPPELVLLAPSQALSSGDRATVVCLAQGFYPDGATLSWSEGGKDVAGTDFQTGQSERQSDGTFSLSSVLTVQPQRWRSGHTYTCQLSHSALSRPLSKSVAHGQCS</sequence>
<dbReference type="FunFam" id="2.60.40.10:FF:000283">
    <property type="entry name" value="Immunoglobulin kappa constant"/>
    <property type="match status" value="1"/>
</dbReference>
<evidence type="ECO:0000256" key="3">
    <source>
        <dbReference type="SAM" id="SignalP"/>
    </source>
</evidence>
<dbReference type="Proteomes" id="UP001591681">
    <property type="component" value="Unassembled WGS sequence"/>
</dbReference>
<evidence type="ECO:0000313" key="6">
    <source>
        <dbReference type="Proteomes" id="UP001591681"/>
    </source>
</evidence>